<protein>
    <submittedName>
        <fullName evidence="4">Aspartic proteinase</fullName>
    </submittedName>
</protein>
<dbReference type="SUPFAM" id="SSF50630">
    <property type="entry name" value="Acid proteases"/>
    <property type="match status" value="1"/>
</dbReference>
<gene>
    <name evidence="4" type="primary">APR1_1</name>
    <name evidence="4" type="ORF">SLS60_010187</name>
</gene>
<dbReference type="InterPro" id="IPR034164">
    <property type="entry name" value="Pepsin-like_dom"/>
</dbReference>
<dbReference type="PANTHER" id="PTHR47966">
    <property type="entry name" value="BETA-SITE APP-CLEAVING ENZYME, ISOFORM A-RELATED"/>
    <property type="match status" value="1"/>
</dbReference>
<keyword evidence="5" id="KW-1185">Reference proteome</keyword>
<feature type="signal peptide" evidence="2">
    <location>
        <begin position="1"/>
        <end position="22"/>
    </location>
</feature>
<evidence type="ECO:0000313" key="4">
    <source>
        <dbReference type="EMBL" id="KAL1594427.1"/>
    </source>
</evidence>
<dbReference type="PROSITE" id="PS51767">
    <property type="entry name" value="PEPTIDASE_A1"/>
    <property type="match status" value="1"/>
</dbReference>
<dbReference type="Proteomes" id="UP001521785">
    <property type="component" value="Unassembled WGS sequence"/>
</dbReference>
<dbReference type="Gene3D" id="2.40.70.10">
    <property type="entry name" value="Acid Proteases"/>
    <property type="match status" value="2"/>
</dbReference>
<comment type="similarity">
    <text evidence="1">Belongs to the peptidase A1 family.</text>
</comment>
<comment type="caution">
    <text evidence="4">The sequence shown here is derived from an EMBL/GenBank/DDBJ whole genome shotgun (WGS) entry which is preliminary data.</text>
</comment>
<dbReference type="InterPro" id="IPR021109">
    <property type="entry name" value="Peptidase_aspartic_dom_sf"/>
</dbReference>
<accession>A0ABR3QQJ3</accession>
<proteinExistence type="inferred from homology"/>
<keyword evidence="2" id="KW-0732">Signal</keyword>
<dbReference type="PANTHER" id="PTHR47966:SF51">
    <property type="entry name" value="BETA-SITE APP-CLEAVING ENZYME, ISOFORM A-RELATED"/>
    <property type="match status" value="1"/>
</dbReference>
<dbReference type="CDD" id="cd05471">
    <property type="entry name" value="pepsin_like"/>
    <property type="match status" value="1"/>
</dbReference>
<feature type="domain" description="Peptidase A1" evidence="3">
    <location>
        <begin position="97"/>
        <end position="433"/>
    </location>
</feature>
<sequence length="435" mass="48395">MPLQLFFVRFVLLTSLLCSTAATLVLPPLQRSPVRKQLLERRPRPGLVRQEAHALLHQATPQAPFRKEAFMRPVVSGAKDTAVLEVARLDIFGFPFYVTYVAFGNPPQPFALLLDLSYGGAVVRSVDCPDHGSFNDCGGRPFKYNHSASSTSHDPELRFGVRLAGHTARGSMFNDTMHIVSLQMQNATVGAIDVFYGENLGYSILSEALGLGRPNRTSLSYFGGYEGDIKSHPNFLYELVASGTLARNVMTLSLPKRKNERGRLVLGEESPPAKYRIPLSQTSATKWLHEGWIVDLDRIQFVGNAIPLDISLSAFAAFSLESDFALALPGDLVDAIYDYLGARSTEELDAGLINCEVRANLPNLTLTLGDQPITLEWWEYTGVWQDLFTGERFCVVEIQRMYYGDRESAMLGLPLLKKFDISFDMERNEIGCMLV</sequence>
<name>A0ABR3QQJ3_9PLEO</name>
<dbReference type="InterPro" id="IPR001461">
    <property type="entry name" value="Aspartic_peptidase_A1"/>
</dbReference>
<evidence type="ECO:0000256" key="1">
    <source>
        <dbReference type="ARBA" id="ARBA00007447"/>
    </source>
</evidence>
<feature type="chain" id="PRO_5045596027" evidence="2">
    <location>
        <begin position="23"/>
        <end position="435"/>
    </location>
</feature>
<organism evidence="4 5">
    <name type="scientific">Paraconiothyrium brasiliense</name>
    <dbReference type="NCBI Taxonomy" id="300254"/>
    <lineage>
        <taxon>Eukaryota</taxon>
        <taxon>Fungi</taxon>
        <taxon>Dikarya</taxon>
        <taxon>Ascomycota</taxon>
        <taxon>Pezizomycotina</taxon>
        <taxon>Dothideomycetes</taxon>
        <taxon>Pleosporomycetidae</taxon>
        <taxon>Pleosporales</taxon>
        <taxon>Massarineae</taxon>
        <taxon>Didymosphaeriaceae</taxon>
        <taxon>Paraconiothyrium</taxon>
    </lineage>
</organism>
<dbReference type="Pfam" id="PF00026">
    <property type="entry name" value="Asp"/>
    <property type="match status" value="1"/>
</dbReference>
<evidence type="ECO:0000313" key="5">
    <source>
        <dbReference type="Proteomes" id="UP001521785"/>
    </source>
</evidence>
<reference evidence="4 5" key="1">
    <citation type="submission" date="2024-02" db="EMBL/GenBank/DDBJ databases">
        <title>De novo assembly and annotation of 12 fungi associated with fruit tree decline syndrome in Ontario, Canada.</title>
        <authorList>
            <person name="Sulman M."/>
            <person name="Ellouze W."/>
            <person name="Ilyukhin E."/>
        </authorList>
    </citation>
    <scope>NUCLEOTIDE SEQUENCE [LARGE SCALE GENOMIC DNA]</scope>
    <source>
        <strain evidence="4 5">M42-189</strain>
    </source>
</reference>
<evidence type="ECO:0000256" key="2">
    <source>
        <dbReference type="SAM" id="SignalP"/>
    </source>
</evidence>
<evidence type="ECO:0000259" key="3">
    <source>
        <dbReference type="PROSITE" id="PS51767"/>
    </source>
</evidence>
<dbReference type="EMBL" id="JAKJXO020000017">
    <property type="protein sequence ID" value="KAL1594427.1"/>
    <property type="molecule type" value="Genomic_DNA"/>
</dbReference>
<dbReference type="InterPro" id="IPR033121">
    <property type="entry name" value="PEPTIDASE_A1"/>
</dbReference>